<reference evidence="2" key="1">
    <citation type="submission" date="2015-11" db="EMBL/GenBank/DDBJ databases">
        <title>De novo transcriptome assembly of four potential Pierce s Disease insect vectors from Arizona vineyards.</title>
        <authorList>
            <person name="Tassone E.E."/>
        </authorList>
    </citation>
    <scope>NUCLEOTIDE SEQUENCE</scope>
</reference>
<sequence length="129" mass="14641">NLIKVRKLSDNIKIDNEMNVGDFVNRLLDEPESNQQVDDDTQDEVMKEHSDASSQDIFGYDSDADPEYLRTDDEGNAILSGTSDDGDVAQAANQQPQGFLDILGLTWVHRVNRHMVEIMHKNMGKKYQM</sequence>
<proteinExistence type="predicted"/>
<name>A0A1B6G8C5_9HEMI</name>
<dbReference type="AlphaFoldDB" id="A0A1B6G8C5"/>
<evidence type="ECO:0000256" key="1">
    <source>
        <dbReference type="SAM" id="MobiDB-lite"/>
    </source>
</evidence>
<organism evidence="2">
    <name type="scientific">Cuerna arida</name>
    <dbReference type="NCBI Taxonomy" id="1464854"/>
    <lineage>
        <taxon>Eukaryota</taxon>
        <taxon>Metazoa</taxon>
        <taxon>Ecdysozoa</taxon>
        <taxon>Arthropoda</taxon>
        <taxon>Hexapoda</taxon>
        <taxon>Insecta</taxon>
        <taxon>Pterygota</taxon>
        <taxon>Neoptera</taxon>
        <taxon>Paraneoptera</taxon>
        <taxon>Hemiptera</taxon>
        <taxon>Auchenorrhyncha</taxon>
        <taxon>Membracoidea</taxon>
        <taxon>Cicadellidae</taxon>
        <taxon>Cicadellinae</taxon>
        <taxon>Proconiini</taxon>
        <taxon>Cuerna</taxon>
    </lineage>
</organism>
<evidence type="ECO:0000313" key="2">
    <source>
        <dbReference type="EMBL" id="JAS58641.1"/>
    </source>
</evidence>
<accession>A0A1B6G8C5</accession>
<protein>
    <submittedName>
        <fullName evidence="2">Uncharacterized protein</fullName>
    </submittedName>
</protein>
<feature type="non-terminal residue" evidence="2">
    <location>
        <position position="1"/>
    </location>
</feature>
<gene>
    <name evidence="2" type="ORF">g.977</name>
</gene>
<feature type="region of interest" description="Disordered" evidence="1">
    <location>
        <begin position="31"/>
        <end position="65"/>
    </location>
</feature>
<dbReference type="EMBL" id="GECZ01011128">
    <property type="protein sequence ID" value="JAS58641.1"/>
    <property type="molecule type" value="Transcribed_RNA"/>
</dbReference>